<gene>
    <name evidence="2" type="ORF">Aco03nite_085160</name>
</gene>
<name>A0ABQ3XNW2_9ACTN</name>
<feature type="transmembrane region" description="Helical" evidence="1">
    <location>
        <begin position="22"/>
        <end position="45"/>
    </location>
</feature>
<keyword evidence="1" id="KW-0472">Membrane</keyword>
<organism evidence="2 3">
    <name type="scientific">Actinoplanes couchii</name>
    <dbReference type="NCBI Taxonomy" id="403638"/>
    <lineage>
        <taxon>Bacteria</taxon>
        <taxon>Bacillati</taxon>
        <taxon>Actinomycetota</taxon>
        <taxon>Actinomycetes</taxon>
        <taxon>Micromonosporales</taxon>
        <taxon>Micromonosporaceae</taxon>
        <taxon>Actinoplanes</taxon>
    </lineage>
</organism>
<proteinExistence type="predicted"/>
<reference evidence="2 3" key="1">
    <citation type="submission" date="2021-01" db="EMBL/GenBank/DDBJ databases">
        <title>Whole genome shotgun sequence of Actinoplanes couchii NBRC 106145.</title>
        <authorList>
            <person name="Komaki H."/>
            <person name="Tamura T."/>
        </authorList>
    </citation>
    <scope>NUCLEOTIDE SEQUENCE [LARGE SCALE GENOMIC DNA]</scope>
    <source>
        <strain evidence="2 3">NBRC 106145</strain>
    </source>
</reference>
<accession>A0ABQ3XNW2</accession>
<dbReference type="EMBL" id="BOMG01000104">
    <property type="protein sequence ID" value="GID60112.1"/>
    <property type="molecule type" value="Genomic_DNA"/>
</dbReference>
<evidence type="ECO:0000313" key="2">
    <source>
        <dbReference type="EMBL" id="GID60112.1"/>
    </source>
</evidence>
<keyword evidence="1" id="KW-0812">Transmembrane</keyword>
<comment type="caution">
    <text evidence="2">The sequence shown here is derived from an EMBL/GenBank/DDBJ whole genome shotgun (WGS) entry which is preliminary data.</text>
</comment>
<protein>
    <recommendedName>
        <fullName evidence="4">Integral membrane protein</fullName>
    </recommendedName>
</protein>
<evidence type="ECO:0000313" key="3">
    <source>
        <dbReference type="Proteomes" id="UP000612282"/>
    </source>
</evidence>
<feature type="transmembrane region" description="Helical" evidence="1">
    <location>
        <begin position="51"/>
        <end position="73"/>
    </location>
</feature>
<evidence type="ECO:0008006" key="4">
    <source>
        <dbReference type="Google" id="ProtNLM"/>
    </source>
</evidence>
<keyword evidence="3" id="KW-1185">Reference proteome</keyword>
<evidence type="ECO:0000256" key="1">
    <source>
        <dbReference type="SAM" id="Phobius"/>
    </source>
</evidence>
<keyword evidence="1" id="KW-1133">Transmembrane helix</keyword>
<sequence length="180" mass="19631">MVNGAAPVTGDVMFGWSPWRHWAAATATGFLAAVAAWTAMSLLLWEPGGRLVANAVFVTVYTIGFATFSLLFARARPAWLRFGDDWIDLAAEGRDAAVVPYPAVTGARVRWVWPVAMLDVTVAAADESQVLRLHRGGRRPLRKYKADQLRFSMPIAGLTASPADIRAELHRRGLGEQRSG</sequence>
<dbReference type="Proteomes" id="UP000612282">
    <property type="component" value="Unassembled WGS sequence"/>
</dbReference>